<accession>A0A8G2BK89</accession>
<dbReference type="EMBL" id="FNBW01000007">
    <property type="protein sequence ID" value="SDF85264.1"/>
    <property type="molecule type" value="Genomic_DNA"/>
</dbReference>
<evidence type="ECO:0000313" key="2">
    <source>
        <dbReference type="Proteomes" id="UP000198615"/>
    </source>
</evidence>
<dbReference type="OrthoDB" id="10006245at2"/>
<gene>
    <name evidence="1" type="ORF">SAMN05660686_02547</name>
</gene>
<keyword evidence="2" id="KW-1185">Reference proteome</keyword>
<evidence type="ECO:0000313" key="1">
    <source>
        <dbReference type="EMBL" id="SDF85264.1"/>
    </source>
</evidence>
<organism evidence="1 2">
    <name type="scientific">Thalassobaculum litoreum DSM 18839</name>
    <dbReference type="NCBI Taxonomy" id="1123362"/>
    <lineage>
        <taxon>Bacteria</taxon>
        <taxon>Pseudomonadati</taxon>
        <taxon>Pseudomonadota</taxon>
        <taxon>Alphaproteobacteria</taxon>
        <taxon>Rhodospirillales</taxon>
        <taxon>Thalassobaculaceae</taxon>
        <taxon>Thalassobaculum</taxon>
    </lineage>
</organism>
<dbReference type="RefSeq" id="WP_139189296.1">
    <property type="nucleotide sequence ID" value="NZ_FNBW01000007.1"/>
</dbReference>
<proteinExistence type="predicted"/>
<protein>
    <submittedName>
        <fullName evidence="1">Uncharacterized protein</fullName>
    </submittedName>
</protein>
<dbReference type="Proteomes" id="UP000198615">
    <property type="component" value="Unassembled WGS sequence"/>
</dbReference>
<name>A0A8G2BK89_9PROT</name>
<reference evidence="1 2" key="1">
    <citation type="submission" date="2016-10" db="EMBL/GenBank/DDBJ databases">
        <authorList>
            <person name="Varghese N."/>
            <person name="Submissions S."/>
        </authorList>
    </citation>
    <scope>NUCLEOTIDE SEQUENCE [LARGE SCALE GENOMIC DNA]</scope>
    <source>
        <strain evidence="1 2">DSM 18839</strain>
    </source>
</reference>
<comment type="caution">
    <text evidence="1">The sequence shown here is derived from an EMBL/GenBank/DDBJ whole genome shotgun (WGS) entry which is preliminary data.</text>
</comment>
<dbReference type="AlphaFoldDB" id="A0A8G2BK89"/>
<sequence length="300" mass="32690">MINSSRTTGLIGITTQWIDESGRVADLAAKLGRLGEDVSEFAIHTMGWIRCTSIGAFEEYSFDARSVHTQALTTLLDRLVSDTAPSTTRLRCIEVTTARGTTKISDDRPDRMVSLVLKCMEIVNPRAPKDSIRRGRMDSSGIAALDDPVAARLIAAWKASGATLRAPILDLMTDPSINRGIKVMVPHGETFRLMRYHGSPNAPWDPATWRAFEGGTLDQVVPDRGMIESVKASTRTALAIREPLVEFCEGVILASQGLKEFQWYRISLPVDVPTNTAGFGDVGQGVLVLLSPVPQTRQAA</sequence>